<dbReference type="PROSITE" id="PS52019">
    <property type="entry name" value="PKS_MFAS_DH"/>
    <property type="match status" value="1"/>
</dbReference>
<dbReference type="EMBL" id="VDLX02000014">
    <property type="protein sequence ID" value="KAB8190931.1"/>
    <property type="molecule type" value="Genomic_DNA"/>
</dbReference>
<dbReference type="SUPFAM" id="SSF53901">
    <property type="entry name" value="Thiolase-like"/>
    <property type="match status" value="1"/>
</dbReference>
<evidence type="ECO:0000256" key="9">
    <source>
        <dbReference type="PROSITE-ProRule" id="PRU01363"/>
    </source>
</evidence>
<feature type="domain" description="Ketosynthase family 3 (KS3)" evidence="11">
    <location>
        <begin position="33"/>
        <end position="457"/>
    </location>
</feature>
<dbReference type="FunFam" id="1.10.1200.10:FF:000007">
    <property type="entry name" value="Probable polyketide synthase pks17"/>
    <property type="match status" value="1"/>
</dbReference>
<gene>
    <name evidence="13" type="ORF">FH608_033340</name>
</gene>
<dbReference type="InterPro" id="IPR001227">
    <property type="entry name" value="Ac_transferase_dom_sf"/>
</dbReference>
<keyword evidence="4" id="KW-0597">Phosphoprotein</keyword>
<dbReference type="FunFam" id="3.40.47.10:FF:000019">
    <property type="entry name" value="Polyketide synthase type I"/>
    <property type="match status" value="1"/>
</dbReference>
<keyword evidence="5" id="KW-0808">Transferase</keyword>
<keyword evidence="14" id="KW-1185">Reference proteome</keyword>
<dbReference type="InterPro" id="IPR020806">
    <property type="entry name" value="PKS_PP-bd"/>
</dbReference>
<feature type="active site" description="Proton donor; for dehydratase activity" evidence="9">
    <location>
        <position position="1113"/>
    </location>
</feature>
<sequence length="1751" mass="182978">MTTEDRLRDYLKRATVELAETRRRLAEDAGRRHEPVAIVGMACRYPGGVFGPEELWDLVVSERDAIGEFPADRGWNLDSLYDPDPEAVGTTYTRHGGFLYDAADFDAAFFGVSPRNALATDPQHRLFLETCWDALERAEIDPVTLRGTRTGVYAGNMYDYYSTRFLDGAPESVEGTLFTSSAPSVLSGRVSYTFGLEGPSLTVDTACSSSLVAMHLAVQSLRRGECTLALAGGVTVMSSPVPFVEFSRQRALSPDGRCKSFSASADGAAWAEGVGVLVLERLSEARRNGRRILAVIRGTAVNQDGASNGMTAPSGPAQERVIQQALADALLDTRDVDVVEAHGTGTRLGDPIEAEALLATYGRGRPADRPLWLGSVKSNIGHAQAAAGVAGVIKMVMAMRHGVLPRTLHVTEPSPHVDWSSGGVRLLTEAVEWSGPVRAGVSSFGVSGTNAHVIVESAPEAGEEPLSPGGSDVLVWVVSGKSAGALRAQAGRLREYAARLADEDLAAAGRALAGRSAMAHRAVVVAAEREELLAGLDAVAAGEAHPSVVSGVAAAGGVVLLFPGQGSQWPGMAVELLDGSEVFRAAVERCDRVLGPLTGWTASDVLRQAGGAPELEGSEVVQPVLWAVMVGLAEVWAAAGVTPDVVVGQSQGEIAAACVAGVLSLEDAARIVVVRSRSLTALAGSGGMASVGMPADQARELLESRWPERLWVAVESGPSSCVVAGDVAALDELAEGVRVRRIKVDYASHTPHMRKLADGLEEELASVRPAEGSVAFCSSVAGEVVPGGELSGRYWVENLCRPVVFERAVRAAVGGVSGRALVVEVSPHPVLVGDVEEICPSAGVCGSLRRGEGGPRRMMASLGQAWVSGAPVVWSRVLGEGPRPAVLPPTYAFQRERYWLGDGVDARRPTGAGLDGSRHPMLSTVVSVADDSFVLTGRLSPKTVPWLLDHAVEGAALLPGAAFAELALEAAAHAGCDRLDELVIEAPLPLSAAGTVTLQVTLGPPDAGRRRSVAVYSRPSDSDGWQRHATGVLAEDPAPAAPYDWATAWPPPGAIPVDVADGYERLAEQGYEYGPAFQGLRALWRTGGELYAEVVAPDGVDVTGYGIHPALLDAAFHPLVLSRDDEELRLPFAFGGVRLHAAQAPALRVRVVTGQDAVVEAADGTGAPVLSIEALRTRAAAARPAALTPYGVDWVEVTSPAVAGPDPVVITCVTERSDVTAATRELTARVLAAVASQPDDAPLLFVTRPGDLAGAAVWGLVRSAQSEQPGRFVLAEAEEGFADWGRITAVGESQVRVCEGRLLVPRLARRKANSPVVELPGTVLVTGGTGGLGALVARRLVERHGVRDLLLVSRRGPSAPGVGELVAGLEELGARVAVRACDVSDRGELASVLASVPELSGVVHAAGVLDDALVEDLTPDRIAGVLGPKADAAWHLHELTRDRPLSAFVLFSSLAGVLGNAGQGNYAAANAFLDALAVHRHEHGLPAVSVAWGLWDTESGMTGGLGRADLARLARGGIAPLSAEQGLELFDAALAAAEPVMVAARWNGAGLRTRAENGDLPPALRGLVRVPRPAAGPASQAPATLGDRMSALTRPDALRLLTDTVQAHVAAVLAHGSTGDIDVDRPFNELGFDSLTAVELRNRLNTDTGLRLPATLVFDHPTVASLANHLFGALAPPEAAPEDTLRSALTRIDQVLEQANGEAAAIRDRLVPILQSALTRLGSAPATADGVMDKIDSASDEEIFALIDNEL</sequence>
<dbReference type="InterPro" id="IPR049551">
    <property type="entry name" value="PKS_DH_C"/>
</dbReference>
<dbReference type="Gene3D" id="3.40.50.720">
    <property type="entry name" value="NAD(P)-binding Rossmann-like Domain"/>
    <property type="match status" value="1"/>
</dbReference>
<dbReference type="InterPro" id="IPR020841">
    <property type="entry name" value="PKS_Beta-ketoAc_synthase_dom"/>
</dbReference>
<comment type="cofactor">
    <cofactor evidence="1">
        <name>pantetheine 4'-phosphate</name>
        <dbReference type="ChEBI" id="CHEBI:47942"/>
    </cofactor>
</comment>
<comment type="caution">
    <text evidence="13">The sequence shown here is derived from an EMBL/GenBank/DDBJ whole genome shotgun (WGS) entry which is preliminary data.</text>
</comment>
<dbReference type="Pfam" id="PF02801">
    <property type="entry name" value="Ketoacyl-synt_C"/>
    <property type="match status" value="1"/>
</dbReference>
<dbReference type="CDD" id="cd08956">
    <property type="entry name" value="KR_3_FAS_SDR_x"/>
    <property type="match status" value="1"/>
</dbReference>
<dbReference type="SMART" id="SM00823">
    <property type="entry name" value="PKS_PP"/>
    <property type="match status" value="1"/>
</dbReference>
<feature type="region of interest" description="N-terminal hotdog fold" evidence="9">
    <location>
        <begin position="919"/>
        <end position="1040"/>
    </location>
</feature>
<dbReference type="Gene3D" id="3.40.366.10">
    <property type="entry name" value="Malonyl-Coenzyme A Acyl Carrier Protein, domain 2"/>
    <property type="match status" value="1"/>
</dbReference>
<name>A0A5C4VZR9_9ACTN</name>
<dbReference type="SMART" id="SM00825">
    <property type="entry name" value="PKS_KS"/>
    <property type="match status" value="1"/>
</dbReference>
<dbReference type="InterPro" id="IPR006162">
    <property type="entry name" value="Ppantetheine_attach_site"/>
</dbReference>
<dbReference type="InterPro" id="IPR016039">
    <property type="entry name" value="Thiolase-like"/>
</dbReference>
<dbReference type="SUPFAM" id="SSF47336">
    <property type="entry name" value="ACP-like"/>
    <property type="match status" value="1"/>
</dbReference>
<keyword evidence="7" id="KW-0511">Multifunctional enzyme</keyword>
<evidence type="ECO:0000259" key="11">
    <source>
        <dbReference type="PROSITE" id="PS52004"/>
    </source>
</evidence>
<dbReference type="Pfam" id="PF00698">
    <property type="entry name" value="Acyl_transf_1"/>
    <property type="match status" value="1"/>
</dbReference>
<dbReference type="Gene3D" id="3.30.70.3290">
    <property type="match status" value="1"/>
</dbReference>
<dbReference type="GO" id="GO:0031177">
    <property type="term" value="F:phosphopantetheine binding"/>
    <property type="evidence" value="ECO:0007669"/>
    <property type="project" value="InterPro"/>
</dbReference>
<keyword evidence="6" id="KW-0045">Antibiotic biosynthesis</keyword>
<feature type="region of interest" description="C-terminal hotdog fold" evidence="9">
    <location>
        <begin position="1054"/>
        <end position="1186"/>
    </location>
</feature>
<dbReference type="SMART" id="SM00822">
    <property type="entry name" value="PKS_KR"/>
    <property type="match status" value="1"/>
</dbReference>
<evidence type="ECO:0000256" key="7">
    <source>
        <dbReference type="ARBA" id="ARBA00023268"/>
    </source>
</evidence>
<dbReference type="InterPro" id="IPR032821">
    <property type="entry name" value="PKS_assoc"/>
</dbReference>
<dbReference type="PANTHER" id="PTHR43775:SF51">
    <property type="entry name" value="INACTIVE PHENOLPHTHIOCEROL SYNTHESIS POLYKETIDE SYNTHASE TYPE I PKS1-RELATED"/>
    <property type="match status" value="1"/>
</dbReference>
<dbReference type="InterPro" id="IPR036291">
    <property type="entry name" value="NAD(P)-bd_dom_sf"/>
</dbReference>
<dbReference type="InterPro" id="IPR020807">
    <property type="entry name" value="PKS_DH"/>
</dbReference>
<dbReference type="InterPro" id="IPR014043">
    <property type="entry name" value="Acyl_transferase_dom"/>
</dbReference>
<dbReference type="SUPFAM" id="SSF55048">
    <property type="entry name" value="Probable ACP-binding domain of malonyl-CoA ACP transacylase"/>
    <property type="match status" value="1"/>
</dbReference>
<dbReference type="Pfam" id="PF22953">
    <property type="entry name" value="SpnB_Rossmann"/>
    <property type="match status" value="1"/>
</dbReference>
<reference evidence="13 14" key="1">
    <citation type="submission" date="2019-10" db="EMBL/GenBank/DDBJ databases">
        <title>Nonomuraea sp. nov., isolated from Phyllanthus amarus.</title>
        <authorList>
            <person name="Klykleung N."/>
            <person name="Tanasupawat S."/>
        </authorList>
    </citation>
    <scope>NUCLEOTIDE SEQUENCE [LARGE SCALE GENOMIC DNA]</scope>
    <source>
        <strain evidence="13 14">PA1-10</strain>
    </source>
</reference>
<comment type="pathway">
    <text evidence="2">Antibiotic biosynthesis.</text>
</comment>
<dbReference type="Pfam" id="PF16197">
    <property type="entry name" value="KAsynt_C_assoc"/>
    <property type="match status" value="1"/>
</dbReference>
<dbReference type="PROSITE" id="PS50075">
    <property type="entry name" value="CARRIER"/>
    <property type="match status" value="1"/>
</dbReference>
<evidence type="ECO:0000256" key="4">
    <source>
        <dbReference type="ARBA" id="ARBA00022553"/>
    </source>
</evidence>
<dbReference type="InterPro" id="IPR015083">
    <property type="entry name" value="NorB/c/GfsB-D-like_docking"/>
</dbReference>
<dbReference type="Proteomes" id="UP000312512">
    <property type="component" value="Unassembled WGS sequence"/>
</dbReference>
<evidence type="ECO:0000313" key="14">
    <source>
        <dbReference type="Proteomes" id="UP000312512"/>
    </source>
</evidence>
<dbReference type="GO" id="GO:0004315">
    <property type="term" value="F:3-oxoacyl-[acyl-carrier-protein] synthase activity"/>
    <property type="evidence" value="ECO:0007669"/>
    <property type="project" value="InterPro"/>
</dbReference>
<dbReference type="GO" id="GO:0033068">
    <property type="term" value="P:macrolide biosynthetic process"/>
    <property type="evidence" value="ECO:0007669"/>
    <property type="project" value="UniProtKB-ARBA"/>
</dbReference>
<dbReference type="InterPro" id="IPR036736">
    <property type="entry name" value="ACP-like_sf"/>
</dbReference>
<dbReference type="GO" id="GO:0004312">
    <property type="term" value="F:fatty acid synthase activity"/>
    <property type="evidence" value="ECO:0007669"/>
    <property type="project" value="TreeGrafter"/>
</dbReference>
<dbReference type="InterPro" id="IPR014031">
    <property type="entry name" value="Ketoacyl_synth_C"/>
</dbReference>
<feature type="domain" description="PKS/mFAS DH" evidence="12">
    <location>
        <begin position="919"/>
        <end position="1186"/>
    </location>
</feature>
<evidence type="ECO:0000256" key="1">
    <source>
        <dbReference type="ARBA" id="ARBA00001957"/>
    </source>
</evidence>
<dbReference type="SMART" id="SM01294">
    <property type="entry name" value="PKS_PP_betabranch"/>
    <property type="match status" value="1"/>
</dbReference>
<dbReference type="SMART" id="SM00826">
    <property type="entry name" value="PKS_DH"/>
    <property type="match status" value="1"/>
</dbReference>
<evidence type="ECO:0000256" key="3">
    <source>
        <dbReference type="ARBA" id="ARBA00022450"/>
    </source>
</evidence>
<dbReference type="PROSITE" id="PS00012">
    <property type="entry name" value="PHOSPHOPANTETHEINE"/>
    <property type="match status" value="1"/>
</dbReference>
<evidence type="ECO:0000259" key="12">
    <source>
        <dbReference type="PROSITE" id="PS52019"/>
    </source>
</evidence>
<keyword evidence="8" id="KW-0012">Acyltransferase</keyword>
<dbReference type="PANTHER" id="PTHR43775">
    <property type="entry name" value="FATTY ACID SYNTHASE"/>
    <property type="match status" value="1"/>
</dbReference>
<dbReference type="InterPro" id="IPR016035">
    <property type="entry name" value="Acyl_Trfase/lysoPLipase"/>
</dbReference>
<organism evidence="13 14">
    <name type="scientific">Nonomuraea phyllanthi</name>
    <dbReference type="NCBI Taxonomy" id="2219224"/>
    <lineage>
        <taxon>Bacteria</taxon>
        <taxon>Bacillati</taxon>
        <taxon>Actinomycetota</taxon>
        <taxon>Actinomycetes</taxon>
        <taxon>Streptosporangiales</taxon>
        <taxon>Streptosporangiaceae</taxon>
        <taxon>Nonomuraea</taxon>
    </lineage>
</organism>
<dbReference type="Pfam" id="PF00550">
    <property type="entry name" value="PP-binding"/>
    <property type="match status" value="1"/>
</dbReference>
<dbReference type="Gene3D" id="3.10.129.110">
    <property type="entry name" value="Polyketide synthase dehydratase"/>
    <property type="match status" value="1"/>
</dbReference>
<evidence type="ECO:0000256" key="8">
    <source>
        <dbReference type="ARBA" id="ARBA00023315"/>
    </source>
</evidence>
<keyword evidence="3" id="KW-0596">Phosphopantetheine</keyword>
<dbReference type="OrthoDB" id="4537517at2"/>
<evidence type="ECO:0000256" key="6">
    <source>
        <dbReference type="ARBA" id="ARBA00023194"/>
    </source>
</evidence>
<dbReference type="PROSITE" id="PS52004">
    <property type="entry name" value="KS3_2"/>
    <property type="match status" value="1"/>
</dbReference>
<dbReference type="Gene3D" id="3.40.47.10">
    <property type="match status" value="1"/>
</dbReference>
<dbReference type="PROSITE" id="PS00606">
    <property type="entry name" value="KS3_1"/>
    <property type="match status" value="1"/>
</dbReference>
<dbReference type="SUPFAM" id="SSF52151">
    <property type="entry name" value="FabD/lysophospholipase-like"/>
    <property type="match status" value="1"/>
</dbReference>
<dbReference type="InterPro" id="IPR018201">
    <property type="entry name" value="Ketoacyl_synth_AS"/>
</dbReference>
<feature type="active site" description="Proton acceptor; for dehydratase activity" evidence="9">
    <location>
        <position position="950"/>
    </location>
</feature>
<dbReference type="InterPro" id="IPR055123">
    <property type="entry name" value="SpnB-like_Rossmann"/>
</dbReference>
<evidence type="ECO:0000313" key="13">
    <source>
        <dbReference type="EMBL" id="KAB8190931.1"/>
    </source>
</evidence>
<dbReference type="InterPro" id="IPR042104">
    <property type="entry name" value="PKS_dehydratase_sf"/>
</dbReference>
<dbReference type="InterPro" id="IPR057326">
    <property type="entry name" value="KR_dom"/>
</dbReference>
<dbReference type="Pfam" id="PF14765">
    <property type="entry name" value="PS-DH"/>
    <property type="match status" value="1"/>
</dbReference>
<dbReference type="SUPFAM" id="SSF51735">
    <property type="entry name" value="NAD(P)-binding Rossmann-fold domains"/>
    <property type="match status" value="2"/>
</dbReference>
<dbReference type="CDD" id="cd00833">
    <property type="entry name" value="PKS"/>
    <property type="match status" value="1"/>
</dbReference>
<feature type="domain" description="Carrier" evidence="10">
    <location>
        <begin position="1599"/>
        <end position="1674"/>
    </location>
</feature>
<proteinExistence type="predicted"/>
<dbReference type="Pfam" id="PF08659">
    <property type="entry name" value="KR"/>
    <property type="match status" value="1"/>
</dbReference>
<dbReference type="RefSeq" id="WP_139634340.1">
    <property type="nucleotide sequence ID" value="NZ_VDLX02000014.1"/>
</dbReference>
<protein>
    <submittedName>
        <fullName evidence="13">SDR family NAD(P)-dependent oxidoreductase</fullName>
    </submittedName>
</protein>
<dbReference type="InterPro" id="IPR009081">
    <property type="entry name" value="PP-bd_ACP"/>
</dbReference>
<dbReference type="InterPro" id="IPR013968">
    <property type="entry name" value="PKS_KR"/>
</dbReference>
<dbReference type="SMART" id="SM00827">
    <property type="entry name" value="PKS_AT"/>
    <property type="match status" value="1"/>
</dbReference>
<evidence type="ECO:0000256" key="5">
    <source>
        <dbReference type="ARBA" id="ARBA00022679"/>
    </source>
</evidence>
<dbReference type="Pfam" id="PF21089">
    <property type="entry name" value="PKS_DH_N"/>
    <property type="match status" value="1"/>
</dbReference>
<dbReference type="InterPro" id="IPR016036">
    <property type="entry name" value="Malonyl_transacylase_ACP-bd"/>
</dbReference>
<dbReference type="GO" id="GO:0006633">
    <property type="term" value="P:fatty acid biosynthetic process"/>
    <property type="evidence" value="ECO:0007669"/>
    <property type="project" value="InterPro"/>
</dbReference>
<dbReference type="InterPro" id="IPR014030">
    <property type="entry name" value="Ketoacyl_synth_N"/>
</dbReference>
<dbReference type="Pfam" id="PF08990">
    <property type="entry name" value="Docking"/>
    <property type="match status" value="1"/>
</dbReference>
<dbReference type="Pfam" id="PF00109">
    <property type="entry name" value="ketoacyl-synt"/>
    <property type="match status" value="1"/>
</dbReference>
<dbReference type="Gene3D" id="1.10.1200.10">
    <property type="entry name" value="ACP-like"/>
    <property type="match status" value="1"/>
</dbReference>
<evidence type="ECO:0000259" key="10">
    <source>
        <dbReference type="PROSITE" id="PS50075"/>
    </source>
</evidence>
<dbReference type="InterPro" id="IPR050091">
    <property type="entry name" value="PKS_NRPS_Biosynth_Enz"/>
</dbReference>
<evidence type="ECO:0000256" key="2">
    <source>
        <dbReference type="ARBA" id="ARBA00004792"/>
    </source>
</evidence>
<dbReference type="InterPro" id="IPR049552">
    <property type="entry name" value="PKS_DH_N"/>
</dbReference>
<dbReference type="InterPro" id="IPR049900">
    <property type="entry name" value="PKS_mFAS_DH"/>
</dbReference>
<accession>A0A5C4VZR9</accession>